<evidence type="ECO:0000256" key="4">
    <source>
        <dbReference type="ARBA" id="ARBA00022722"/>
    </source>
</evidence>
<name>A0AAN7VRC0_9COLE</name>
<evidence type="ECO:0000256" key="2">
    <source>
        <dbReference type="ARBA" id="ARBA00004123"/>
    </source>
</evidence>
<dbReference type="Pfam" id="PF13359">
    <property type="entry name" value="DDE_Tnp_4"/>
    <property type="match status" value="1"/>
</dbReference>
<dbReference type="PANTHER" id="PTHR22930:SF269">
    <property type="entry name" value="NUCLEASE HARBI1-LIKE PROTEIN"/>
    <property type="match status" value="1"/>
</dbReference>
<keyword evidence="4" id="KW-0540">Nuclease</keyword>
<dbReference type="GO" id="GO:0005634">
    <property type="term" value="C:nucleus"/>
    <property type="evidence" value="ECO:0007669"/>
    <property type="project" value="UniProtKB-SubCell"/>
</dbReference>
<comment type="cofactor">
    <cofactor evidence="1">
        <name>a divalent metal cation</name>
        <dbReference type="ChEBI" id="CHEBI:60240"/>
    </cofactor>
</comment>
<reference evidence="9 10" key="1">
    <citation type="journal article" date="2024" name="Insects">
        <title>An Improved Chromosome-Level Genome Assembly of the Firefly Pyrocoelia pectoralis.</title>
        <authorList>
            <person name="Fu X."/>
            <person name="Meyer-Rochow V.B."/>
            <person name="Ballantyne L."/>
            <person name="Zhu X."/>
        </authorList>
    </citation>
    <scope>NUCLEOTIDE SEQUENCE [LARGE SCALE GENOMIC DNA]</scope>
    <source>
        <strain evidence="9">XCY_ONT2</strain>
    </source>
</reference>
<comment type="similarity">
    <text evidence="3">Belongs to the HARBI1 family.</text>
</comment>
<evidence type="ECO:0000313" key="10">
    <source>
        <dbReference type="Proteomes" id="UP001329430"/>
    </source>
</evidence>
<organism evidence="9 10">
    <name type="scientific">Pyrocoelia pectoralis</name>
    <dbReference type="NCBI Taxonomy" id="417401"/>
    <lineage>
        <taxon>Eukaryota</taxon>
        <taxon>Metazoa</taxon>
        <taxon>Ecdysozoa</taxon>
        <taxon>Arthropoda</taxon>
        <taxon>Hexapoda</taxon>
        <taxon>Insecta</taxon>
        <taxon>Pterygota</taxon>
        <taxon>Neoptera</taxon>
        <taxon>Endopterygota</taxon>
        <taxon>Coleoptera</taxon>
        <taxon>Polyphaga</taxon>
        <taxon>Elateriformia</taxon>
        <taxon>Elateroidea</taxon>
        <taxon>Lampyridae</taxon>
        <taxon>Lampyrinae</taxon>
        <taxon>Pyrocoelia</taxon>
    </lineage>
</organism>
<evidence type="ECO:0000259" key="8">
    <source>
        <dbReference type="Pfam" id="PF13359"/>
    </source>
</evidence>
<comment type="subcellular location">
    <subcellularLocation>
        <location evidence="2">Nucleus</location>
    </subcellularLocation>
</comment>
<keyword evidence="7" id="KW-0539">Nucleus</keyword>
<sequence length="361" mass="42476">MDYATSTSSSEWEEEVEVVASFLAVEDRKYSNRVWVHNINKKREKLGEFYRLVPELRKDPKRFHMYFRMSMEEFDYLNQFIENDIKKMNTKFRRAITSEERLAVCLRLGFSPVREIVKDVCDAIWKRLGPISMPPPTQETWKRTSTRFKEMWHFPNCIGAIDGKHINIQCPINARSNFYNYKGCHSVFLLAVVDADYKFISIDIGAYGRNSDEPTPLIQNGEPQPYVLVGDEAFPLKTYMLRPYSRNALGENEWNKIFNYRLSRARRVVENAFGLLAARFRRFRGHLEVQPECVDKIIKCLRQTLEPLNLPDGALLNLDPIRRNTTRQAFHVRENFKEYFNSDVGSVAWQVHTVRRGRIEN</sequence>
<dbReference type="InterPro" id="IPR045249">
    <property type="entry name" value="HARBI1-like"/>
</dbReference>
<protein>
    <recommendedName>
        <fullName evidence="8">DDE Tnp4 domain-containing protein</fullName>
    </recommendedName>
</protein>
<comment type="caution">
    <text evidence="9">The sequence shown here is derived from an EMBL/GenBank/DDBJ whole genome shotgun (WGS) entry which is preliminary data.</text>
</comment>
<evidence type="ECO:0000256" key="6">
    <source>
        <dbReference type="ARBA" id="ARBA00022801"/>
    </source>
</evidence>
<keyword evidence="6" id="KW-0378">Hydrolase</keyword>
<keyword evidence="10" id="KW-1185">Reference proteome</keyword>
<dbReference type="GO" id="GO:0004518">
    <property type="term" value="F:nuclease activity"/>
    <property type="evidence" value="ECO:0007669"/>
    <property type="project" value="UniProtKB-KW"/>
</dbReference>
<dbReference type="EMBL" id="JAVRBK010000002">
    <property type="protein sequence ID" value="KAK5648349.1"/>
    <property type="molecule type" value="Genomic_DNA"/>
</dbReference>
<dbReference type="AlphaFoldDB" id="A0AAN7VRC0"/>
<evidence type="ECO:0000256" key="3">
    <source>
        <dbReference type="ARBA" id="ARBA00006958"/>
    </source>
</evidence>
<accession>A0AAN7VRC0</accession>
<evidence type="ECO:0000256" key="7">
    <source>
        <dbReference type="ARBA" id="ARBA00023242"/>
    </source>
</evidence>
<gene>
    <name evidence="9" type="ORF">RI129_003241</name>
</gene>
<dbReference type="Proteomes" id="UP001329430">
    <property type="component" value="Chromosome 2"/>
</dbReference>
<feature type="domain" description="DDE Tnp4" evidence="8">
    <location>
        <begin position="161"/>
        <end position="301"/>
    </location>
</feature>
<dbReference type="GO" id="GO:0016787">
    <property type="term" value="F:hydrolase activity"/>
    <property type="evidence" value="ECO:0007669"/>
    <property type="project" value="UniProtKB-KW"/>
</dbReference>
<evidence type="ECO:0000313" key="9">
    <source>
        <dbReference type="EMBL" id="KAK5648349.1"/>
    </source>
</evidence>
<dbReference type="InterPro" id="IPR027806">
    <property type="entry name" value="HARBI1_dom"/>
</dbReference>
<dbReference type="GO" id="GO:0046872">
    <property type="term" value="F:metal ion binding"/>
    <property type="evidence" value="ECO:0007669"/>
    <property type="project" value="UniProtKB-KW"/>
</dbReference>
<dbReference type="PANTHER" id="PTHR22930">
    <property type="match status" value="1"/>
</dbReference>
<evidence type="ECO:0000256" key="5">
    <source>
        <dbReference type="ARBA" id="ARBA00022723"/>
    </source>
</evidence>
<keyword evidence="5" id="KW-0479">Metal-binding</keyword>
<proteinExistence type="inferred from homology"/>
<evidence type="ECO:0000256" key="1">
    <source>
        <dbReference type="ARBA" id="ARBA00001968"/>
    </source>
</evidence>